<evidence type="ECO:0000313" key="3">
    <source>
        <dbReference type="EMBL" id="EGO55493.1"/>
    </source>
</evidence>
<dbReference type="GO" id="GO:0005739">
    <property type="term" value="C:mitochondrion"/>
    <property type="evidence" value="ECO:0007669"/>
    <property type="project" value="UniProtKB-SubCell"/>
</dbReference>
<keyword evidence="4" id="KW-1185">Reference proteome</keyword>
<dbReference type="PANTHER" id="PTHR24559">
    <property type="entry name" value="TRANSPOSON TY3-I GAG-POL POLYPROTEIN"/>
    <property type="match status" value="1"/>
</dbReference>
<dbReference type="GeneID" id="20828114"/>
<dbReference type="PANTHER" id="PTHR24559:SF444">
    <property type="entry name" value="REVERSE TRANSCRIPTASE DOMAIN-CONTAINING PROTEIN"/>
    <property type="match status" value="1"/>
</dbReference>
<dbReference type="Gene3D" id="3.10.10.10">
    <property type="entry name" value="HIV Type 1 Reverse Transcriptase, subunit A, domain 1"/>
    <property type="match status" value="1"/>
</dbReference>
<dbReference type="VEuPathDB" id="FungiDB:NEUTE1DRAFT_47758"/>
<gene>
    <name evidence="3" type="ORF">NEUTE1DRAFT_47758</name>
</gene>
<sequence length="74" mass="8910">KEFLVLKKMLRDLFNKGFIRASNSLIIIPILFIRKLSSNLQFYYNYRALNIITRANYYPLPLIKETFRIIIKVK</sequence>
<organism evidence="3 4">
    <name type="scientific">Neurospora tetrasperma (strain FGSC 2508 / ATCC MYA-4615 / P0657)</name>
    <dbReference type="NCBI Taxonomy" id="510951"/>
    <lineage>
        <taxon>Eukaryota</taxon>
        <taxon>Fungi</taxon>
        <taxon>Dikarya</taxon>
        <taxon>Ascomycota</taxon>
        <taxon>Pezizomycotina</taxon>
        <taxon>Sordariomycetes</taxon>
        <taxon>Sordariomycetidae</taxon>
        <taxon>Sordariales</taxon>
        <taxon>Sordariaceae</taxon>
        <taxon>Neurospora</taxon>
    </lineage>
</organism>
<comment type="subcellular location">
    <subcellularLocation>
        <location evidence="1">Mitochondrion</location>
    </subcellularLocation>
</comment>
<dbReference type="KEGG" id="nte:NEUTE1DRAFT47758"/>
<keyword evidence="2" id="KW-0496">Mitochondrion</keyword>
<evidence type="ECO:0000256" key="1">
    <source>
        <dbReference type="ARBA" id="ARBA00004173"/>
    </source>
</evidence>
<evidence type="ECO:0000256" key="2">
    <source>
        <dbReference type="ARBA" id="ARBA00023128"/>
    </source>
</evidence>
<proteinExistence type="predicted"/>
<name>F8MU11_NEUT8</name>
<dbReference type="AlphaFoldDB" id="F8MU11"/>
<dbReference type="InterPro" id="IPR053134">
    <property type="entry name" value="RNA-dir_DNA_polymerase"/>
</dbReference>
<dbReference type="Proteomes" id="UP000008065">
    <property type="component" value="Unassembled WGS sequence"/>
</dbReference>
<reference evidence="4" key="1">
    <citation type="journal article" date="2011" name="Genetics">
        <title>Massive changes in genome architecture accompany the transition to self-fertility in the filamentous fungus Neurospora tetrasperma.</title>
        <authorList>
            <person name="Ellison C.E."/>
            <person name="Stajich J.E."/>
            <person name="Jacobson D.J."/>
            <person name="Natvig D.O."/>
            <person name="Lapidus A."/>
            <person name="Foster B."/>
            <person name="Aerts A."/>
            <person name="Riley R."/>
            <person name="Lindquist E.A."/>
            <person name="Grigoriev I.V."/>
            <person name="Taylor J.W."/>
        </authorList>
    </citation>
    <scope>NUCLEOTIDE SEQUENCE [LARGE SCALE GENOMIC DNA]</scope>
    <source>
        <strain evidence="4">FGSC 2508 / P0657</strain>
    </source>
</reference>
<evidence type="ECO:0008006" key="5">
    <source>
        <dbReference type="Google" id="ProtNLM"/>
    </source>
</evidence>
<dbReference type="RefSeq" id="XP_009852804.1">
    <property type="nucleotide sequence ID" value="XM_009854502.1"/>
</dbReference>
<accession>F8MU11</accession>
<protein>
    <recommendedName>
        <fullName evidence="5">Reverse transcriptase domain-containing protein</fullName>
    </recommendedName>
</protein>
<evidence type="ECO:0000313" key="4">
    <source>
        <dbReference type="Proteomes" id="UP000008065"/>
    </source>
</evidence>
<feature type="non-terminal residue" evidence="3">
    <location>
        <position position="1"/>
    </location>
</feature>
<dbReference type="InterPro" id="IPR043502">
    <property type="entry name" value="DNA/RNA_pol_sf"/>
</dbReference>
<dbReference type="HOGENOM" id="CLU_000384_35_2_1"/>
<dbReference type="EMBL" id="GL891306">
    <property type="protein sequence ID" value="EGO55493.1"/>
    <property type="molecule type" value="Genomic_DNA"/>
</dbReference>
<dbReference type="SUPFAM" id="SSF56672">
    <property type="entry name" value="DNA/RNA polymerases"/>
    <property type="match status" value="1"/>
</dbReference>
<dbReference type="OrthoDB" id="5028386at2759"/>